<accession>A0ABS6T9E0</accession>
<protein>
    <recommendedName>
        <fullName evidence="1">DUF5648 domain-containing protein</fullName>
    </recommendedName>
</protein>
<dbReference type="InterPro" id="IPR043708">
    <property type="entry name" value="DUF5648"/>
</dbReference>
<dbReference type="EMBL" id="JAHUZB010000001">
    <property type="protein sequence ID" value="MBV7389505.1"/>
    <property type="molecule type" value="Genomic_DNA"/>
</dbReference>
<dbReference type="Proteomes" id="UP000774130">
    <property type="component" value="Unassembled WGS sequence"/>
</dbReference>
<gene>
    <name evidence="2" type="ORF">KUA55_02355</name>
</gene>
<comment type="caution">
    <text evidence="2">The sequence shown here is derived from an EMBL/GenBank/DDBJ whole genome shotgun (WGS) entry which is preliminary data.</text>
</comment>
<sequence length="306" mass="34167">MRKGLIALSLGTAVGFWGFVVNSEDASAAEMYRLYNANSSEHFYTENKGESDNLRKVGWHYEGIGWIAPNSGSPVYRLYNANAGDHHYTMDTGERDHLISVGWQYENISWLSAEQNDLPLYRLYNPNAVAGAHHYTLDTGERDNLKRAGWKDENVAWYAESRPTYPFAVANNEISGTKNFYISGVNVPNNISTTFTNPSSSANGQVTFKYTDYNGQQNSIVYNATLQQVATKDVRIFSAKDHSIKTNSVNTTIKLGTIVSGEEQQDLVGDLYLQYNDSGSISLITPNYAGNVMPEDTDVMLEYLIQ</sequence>
<dbReference type="Pfam" id="PF18885">
    <property type="entry name" value="DUF5648"/>
    <property type="match status" value="1"/>
</dbReference>
<evidence type="ECO:0000313" key="3">
    <source>
        <dbReference type="Proteomes" id="UP000774130"/>
    </source>
</evidence>
<evidence type="ECO:0000259" key="1">
    <source>
        <dbReference type="Pfam" id="PF18885"/>
    </source>
</evidence>
<keyword evidence="3" id="KW-1185">Reference proteome</keyword>
<proteinExistence type="predicted"/>
<name>A0ABS6T9E0_9ENTE</name>
<reference evidence="2 3" key="1">
    <citation type="submission" date="2021-06" db="EMBL/GenBank/DDBJ databases">
        <title>Enterococcus alishanensis sp. nov., a novel lactic acid bacterium isolated from fresh coffee beans.</title>
        <authorList>
            <person name="Chen Y.-S."/>
        </authorList>
    </citation>
    <scope>NUCLEOTIDE SEQUENCE [LARGE SCALE GENOMIC DNA]</scope>
    <source>
        <strain evidence="2 3">ALS3</strain>
    </source>
</reference>
<organism evidence="2 3">
    <name type="scientific">Enterococcus alishanensis</name>
    <dbReference type="NCBI Taxonomy" id="1303817"/>
    <lineage>
        <taxon>Bacteria</taxon>
        <taxon>Bacillati</taxon>
        <taxon>Bacillota</taxon>
        <taxon>Bacilli</taxon>
        <taxon>Lactobacillales</taxon>
        <taxon>Enterococcaceae</taxon>
        <taxon>Enterococcus</taxon>
    </lineage>
</organism>
<feature type="domain" description="DUF5648" evidence="1">
    <location>
        <begin position="30"/>
        <end position="159"/>
    </location>
</feature>
<evidence type="ECO:0000313" key="2">
    <source>
        <dbReference type="EMBL" id="MBV7389505.1"/>
    </source>
</evidence>